<evidence type="ECO:0000313" key="5">
    <source>
        <dbReference type="Proteomes" id="UP000282515"/>
    </source>
</evidence>
<dbReference type="RefSeq" id="WP_121794686.1">
    <property type="nucleotide sequence ID" value="NZ_RDBF01000008.1"/>
</dbReference>
<evidence type="ECO:0000256" key="2">
    <source>
        <dbReference type="ARBA" id="ARBA00023239"/>
    </source>
</evidence>
<keyword evidence="5" id="KW-1185">Reference proteome</keyword>
<evidence type="ECO:0000313" key="4">
    <source>
        <dbReference type="EMBL" id="RLV55346.1"/>
    </source>
</evidence>
<evidence type="ECO:0000256" key="3">
    <source>
        <dbReference type="RuleBase" id="RU003707"/>
    </source>
</evidence>
<dbReference type="Pfam" id="PF00378">
    <property type="entry name" value="ECH_1"/>
    <property type="match status" value="1"/>
</dbReference>
<dbReference type="AlphaFoldDB" id="A0A3L8PIU9"/>
<comment type="caution">
    <text evidence="4">The sequence shown here is derived from an EMBL/GenBank/DDBJ whole genome shotgun (WGS) entry which is preliminary data.</text>
</comment>
<dbReference type="GO" id="GO:0016829">
    <property type="term" value="F:lyase activity"/>
    <property type="evidence" value="ECO:0007669"/>
    <property type="project" value="UniProtKB-KW"/>
</dbReference>
<dbReference type="PROSITE" id="PS00166">
    <property type="entry name" value="ENOYL_COA_HYDRATASE"/>
    <property type="match status" value="1"/>
</dbReference>
<accession>A0A3L8PIU9</accession>
<protein>
    <submittedName>
        <fullName evidence="4">Enoyl-CoA hydratase/isomerase family protein</fullName>
    </submittedName>
</protein>
<dbReference type="InterPro" id="IPR014748">
    <property type="entry name" value="Enoyl-CoA_hydra_C"/>
</dbReference>
<dbReference type="EMBL" id="RDBF01000008">
    <property type="protein sequence ID" value="RLV55346.1"/>
    <property type="molecule type" value="Genomic_DNA"/>
</dbReference>
<dbReference type="Gene3D" id="1.10.12.10">
    <property type="entry name" value="Lyase 2-enoyl-coa Hydratase, Chain A, domain 2"/>
    <property type="match status" value="1"/>
</dbReference>
<dbReference type="Proteomes" id="UP000282515">
    <property type="component" value="Unassembled WGS sequence"/>
</dbReference>
<dbReference type="GO" id="GO:0016853">
    <property type="term" value="F:isomerase activity"/>
    <property type="evidence" value="ECO:0007669"/>
    <property type="project" value="UniProtKB-KW"/>
</dbReference>
<dbReference type="InterPro" id="IPR029045">
    <property type="entry name" value="ClpP/crotonase-like_dom_sf"/>
</dbReference>
<proteinExistence type="inferred from homology"/>
<organism evidence="4 5">
    <name type="scientific">Aeromicrobium phragmitis</name>
    <dbReference type="NCBI Taxonomy" id="2478914"/>
    <lineage>
        <taxon>Bacteria</taxon>
        <taxon>Bacillati</taxon>
        <taxon>Actinomycetota</taxon>
        <taxon>Actinomycetes</taxon>
        <taxon>Propionibacteriales</taxon>
        <taxon>Nocardioidaceae</taxon>
        <taxon>Aeromicrobium</taxon>
    </lineage>
</organism>
<dbReference type="InterPro" id="IPR001753">
    <property type="entry name" value="Enoyl-CoA_hydra/iso"/>
</dbReference>
<dbReference type="Gene3D" id="3.90.226.10">
    <property type="entry name" value="2-enoyl-CoA Hydratase, Chain A, domain 1"/>
    <property type="match status" value="1"/>
</dbReference>
<name>A0A3L8PIU9_9ACTN</name>
<dbReference type="SUPFAM" id="SSF52096">
    <property type="entry name" value="ClpP/crotonase"/>
    <property type="match status" value="1"/>
</dbReference>
<gene>
    <name evidence="4" type="ORF">D9V41_11335</name>
</gene>
<dbReference type="CDD" id="cd06558">
    <property type="entry name" value="crotonase-like"/>
    <property type="match status" value="1"/>
</dbReference>
<evidence type="ECO:0000256" key="1">
    <source>
        <dbReference type="ARBA" id="ARBA00005254"/>
    </source>
</evidence>
<dbReference type="PANTHER" id="PTHR11941">
    <property type="entry name" value="ENOYL-COA HYDRATASE-RELATED"/>
    <property type="match status" value="1"/>
</dbReference>
<reference evidence="4 5" key="1">
    <citation type="submission" date="2018-10" db="EMBL/GenBank/DDBJ databases">
        <title>Aeromicrobium sp. 9W16Y-2 whole genome shotgun sequence.</title>
        <authorList>
            <person name="Li F."/>
        </authorList>
    </citation>
    <scope>NUCLEOTIDE SEQUENCE [LARGE SCALE GENOMIC DNA]</scope>
    <source>
        <strain evidence="4 5">9W16Y-2</strain>
    </source>
</reference>
<keyword evidence="2" id="KW-0456">Lyase</keyword>
<sequence>MTYESIRYEVVADHVAKLTLDRPHRKNAYDVRLAQECVDAIGRYAADDDLRVLIVTGAEDAFCSGGDIRSDADEHIAATRTLSHATVMREGFHALATALHALEKPTIAMVNGPAVAGGLTLALLCDLRIASDRARLGDTSGTAGLLPDEGGAWLFPRFLGLEQALRMTYFGEVYSAQEALRLGLVGEVVPHDRLEQETLQRAQALARRAPLAIRMAKKMMIRGLTNSFPESLGDAQMAVMIVNDSQDVAEGVKAFLDKRPPEFVGR</sequence>
<dbReference type="OrthoDB" id="4308938at2"/>
<dbReference type="PANTHER" id="PTHR11941:SF133">
    <property type="entry name" value="1,2-EPOXYPHENYLACETYL-COA ISOMERASE"/>
    <property type="match status" value="1"/>
</dbReference>
<dbReference type="InterPro" id="IPR018376">
    <property type="entry name" value="Enoyl-CoA_hyd/isom_CS"/>
</dbReference>
<comment type="similarity">
    <text evidence="1 3">Belongs to the enoyl-CoA hydratase/isomerase family.</text>
</comment>
<dbReference type="GO" id="GO:0006635">
    <property type="term" value="P:fatty acid beta-oxidation"/>
    <property type="evidence" value="ECO:0007669"/>
    <property type="project" value="TreeGrafter"/>
</dbReference>
<keyword evidence="4" id="KW-0413">Isomerase</keyword>